<name>A0ACC0C2F9_CATRO</name>
<accession>A0ACC0C2F9</accession>
<comment type="caution">
    <text evidence="1">The sequence shown here is derived from an EMBL/GenBank/DDBJ whole genome shotgun (WGS) entry which is preliminary data.</text>
</comment>
<protein>
    <submittedName>
        <fullName evidence="1">Uncharacterized protein</fullName>
    </submittedName>
</protein>
<evidence type="ECO:0000313" key="2">
    <source>
        <dbReference type="Proteomes" id="UP001060085"/>
    </source>
</evidence>
<gene>
    <name evidence="1" type="ORF">M9H77_10032</name>
</gene>
<sequence length="413" mass="46773">MIWVSVQLPGRRRTPIPQWRRKYTFTEHTIMDAINTMRSPSSFMSILNSSSFVKSSSPFPSYNSFSNSRNFISLKSILPQNHRTGMSNMKNHCFSTVSASVSQDGPQDSSFQGGESFFRSVLSTMEEVYLNRNPTAKAILELVRSVDGDQLCYDHFAYRTFGVNNHGIDSMARLFLEFGYVQREELRFPAKKLKAYWFSPPRTQSYDNGCGVNGPLPRIFISELLVDKLSPQAQEIIRKYTAMSGNGNNHAALSSALGSLTWEKPSYTEFQQLARESEYAAWTLVNGYALNHVTISTHRLKSHLKSIKSLNQFIEENGYKLNSEGGLLKVSPDGLLLQSSTVADSSYFQFADGITESVPRSYIEFAERLVLPQYKDVPEKEVKEFHRRDGFEVGNADKIFESTSKDQLTRRAA</sequence>
<organism evidence="1 2">
    <name type="scientific">Catharanthus roseus</name>
    <name type="common">Madagascar periwinkle</name>
    <name type="synonym">Vinca rosea</name>
    <dbReference type="NCBI Taxonomy" id="4058"/>
    <lineage>
        <taxon>Eukaryota</taxon>
        <taxon>Viridiplantae</taxon>
        <taxon>Streptophyta</taxon>
        <taxon>Embryophyta</taxon>
        <taxon>Tracheophyta</taxon>
        <taxon>Spermatophyta</taxon>
        <taxon>Magnoliopsida</taxon>
        <taxon>eudicotyledons</taxon>
        <taxon>Gunneridae</taxon>
        <taxon>Pentapetalae</taxon>
        <taxon>asterids</taxon>
        <taxon>lamiids</taxon>
        <taxon>Gentianales</taxon>
        <taxon>Apocynaceae</taxon>
        <taxon>Rauvolfioideae</taxon>
        <taxon>Vinceae</taxon>
        <taxon>Catharanthinae</taxon>
        <taxon>Catharanthus</taxon>
    </lineage>
</organism>
<evidence type="ECO:0000313" key="1">
    <source>
        <dbReference type="EMBL" id="KAI5679082.1"/>
    </source>
</evidence>
<reference evidence="2" key="1">
    <citation type="journal article" date="2023" name="Nat. Plants">
        <title>Single-cell RNA sequencing provides a high-resolution roadmap for understanding the multicellular compartmentation of specialized metabolism.</title>
        <authorList>
            <person name="Sun S."/>
            <person name="Shen X."/>
            <person name="Li Y."/>
            <person name="Li Y."/>
            <person name="Wang S."/>
            <person name="Li R."/>
            <person name="Zhang H."/>
            <person name="Shen G."/>
            <person name="Guo B."/>
            <person name="Wei J."/>
            <person name="Xu J."/>
            <person name="St-Pierre B."/>
            <person name="Chen S."/>
            <person name="Sun C."/>
        </authorList>
    </citation>
    <scope>NUCLEOTIDE SEQUENCE [LARGE SCALE GENOMIC DNA]</scope>
</reference>
<keyword evidence="2" id="KW-1185">Reference proteome</keyword>
<proteinExistence type="predicted"/>
<dbReference type="Proteomes" id="UP001060085">
    <property type="component" value="Linkage Group LG02"/>
</dbReference>
<dbReference type="EMBL" id="CM044702">
    <property type="protein sequence ID" value="KAI5679082.1"/>
    <property type="molecule type" value="Genomic_DNA"/>
</dbReference>